<dbReference type="SUPFAM" id="SSF56935">
    <property type="entry name" value="Porins"/>
    <property type="match status" value="1"/>
</dbReference>
<dbReference type="AlphaFoldDB" id="F0EZJ8"/>
<dbReference type="InterPro" id="IPR039426">
    <property type="entry name" value="TonB-dep_rcpt-like"/>
</dbReference>
<evidence type="ECO:0000256" key="1">
    <source>
        <dbReference type="ARBA" id="ARBA00004571"/>
    </source>
</evidence>
<evidence type="ECO:0000256" key="9">
    <source>
        <dbReference type="ARBA" id="ARBA00023237"/>
    </source>
</evidence>
<dbReference type="Gene3D" id="2.170.130.10">
    <property type="entry name" value="TonB-dependent receptor, plug domain"/>
    <property type="match status" value="1"/>
</dbReference>
<gene>
    <name evidence="15" type="primary">fitA</name>
    <name evidence="15" type="ORF">HMPREF9098_1335</name>
</gene>
<keyword evidence="3 10" id="KW-0813">Transport</keyword>
<feature type="signal peptide" evidence="12">
    <location>
        <begin position="1"/>
        <end position="19"/>
    </location>
</feature>
<evidence type="ECO:0000256" key="5">
    <source>
        <dbReference type="ARBA" id="ARBA00022692"/>
    </source>
</evidence>
<dbReference type="HOGENOM" id="CLU_008287_9_4_4"/>
<dbReference type="NCBIfam" id="TIGR01783">
    <property type="entry name" value="TonB-siderophor"/>
    <property type="match status" value="1"/>
</dbReference>
<sequence length="740" mass="81853">MKIKALILALAAIHSTAWAENATDSENNGQELQTVHVTGKAARYDNGYQPMAAEVVGGGYTRLSDVPRSVNVVTSAVLADRRPESLDEALQTVSGIRQANTLAGTLDAVVKRGFGDNRDNSVLRNGMQMSQTHIFSPTAERVEVLKGPSSVLYGVQDPGGVVNVVTKQPQYKSATSVEASIGSNNSRQFGFDSTGRIGNSAFAYRFIADHRQSDYWRDFGKIRQTTIAPSLRWKGENTTITASYEYLDYKTPFDRGTFLDSTPGANYGKPLRIPAKRRIDQPYNEQVGKNHMFQLSIDHYLSEQWKLRFNYGYTYHTYDDWKARITQSAAGINTTTGDVRYRIDGTQDAGLRVHNVGFSLQGDLMWGSVRHKLSIGLEAMRNSRLLAKVYQSNRTYTNNMYAPSASTVRPMPGVNTFDGYGGNTQQTELLKTVSLSVNDVAYLNDKWILSGGVRVDYYDQMAGRMGYVNPRAPNAAARYASGLRFYKNTDNSGWNVSPQIGAVYRMNKEWSLYGSYASSFRPQVSISSELPSDAQPEKGRAFEIGAKYTGARISGSVAAFHIIKRNVRYTAANDVRFAGRARSYGLEAEVGGLITDKLGVNANYAYTETKTLEGEDAIVGLPLNNTPRHQFGAYLTYDFGKIGPGNLRGGIGAKYNGSWHVGKNVTTGERTWKIPSAVVADAFLAYNVPMADNRNFSLRLNAKNLTNRQYFTSATGNYAEYPMVAYGRPREISLTAKFEF</sequence>
<comment type="caution">
    <text evidence="15">The sequence shown here is derived from an EMBL/GenBank/DDBJ whole genome shotgun (WGS) entry which is preliminary data.</text>
</comment>
<dbReference type="PROSITE" id="PS52016">
    <property type="entry name" value="TONB_DEPENDENT_REC_3"/>
    <property type="match status" value="1"/>
</dbReference>
<dbReference type="STRING" id="888741.HMPREF9098_1335"/>
<evidence type="ECO:0000313" key="16">
    <source>
        <dbReference type="Proteomes" id="UP000004088"/>
    </source>
</evidence>
<dbReference type="PANTHER" id="PTHR32552">
    <property type="entry name" value="FERRICHROME IRON RECEPTOR-RELATED"/>
    <property type="match status" value="1"/>
</dbReference>
<dbReference type="InterPro" id="IPR010105">
    <property type="entry name" value="TonB_sidphr_rcpt"/>
</dbReference>
<dbReference type="EMBL" id="AEWV01000021">
    <property type="protein sequence ID" value="EGC17319.1"/>
    <property type="molecule type" value="Genomic_DNA"/>
</dbReference>
<feature type="domain" description="TonB-dependent receptor plug" evidence="14">
    <location>
        <begin position="63"/>
        <end position="161"/>
    </location>
</feature>
<dbReference type="GO" id="GO:0015891">
    <property type="term" value="P:siderophore transport"/>
    <property type="evidence" value="ECO:0007669"/>
    <property type="project" value="InterPro"/>
</dbReference>
<evidence type="ECO:0000313" key="15">
    <source>
        <dbReference type="EMBL" id="EGC17319.1"/>
    </source>
</evidence>
<feature type="chain" id="PRO_5003247584" evidence="12">
    <location>
        <begin position="20"/>
        <end position="740"/>
    </location>
</feature>
<dbReference type="RefSeq" id="WP_003782913.1">
    <property type="nucleotide sequence ID" value="NZ_GL870929.1"/>
</dbReference>
<keyword evidence="16" id="KW-1185">Reference proteome</keyword>
<dbReference type="InterPro" id="IPR000531">
    <property type="entry name" value="Beta-barrel_TonB"/>
</dbReference>
<evidence type="ECO:0000256" key="2">
    <source>
        <dbReference type="ARBA" id="ARBA00009810"/>
    </source>
</evidence>
<dbReference type="Gene3D" id="2.40.170.20">
    <property type="entry name" value="TonB-dependent receptor, beta-barrel domain"/>
    <property type="match status" value="1"/>
</dbReference>
<organism evidence="15 16">
    <name type="scientific">Kingella denitrificans ATCC 33394</name>
    <dbReference type="NCBI Taxonomy" id="888741"/>
    <lineage>
        <taxon>Bacteria</taxon>
        <taxon>Pseudomonadati</taxon>
        <taxon>Pseudomonadota</taxon>
        <taxon>Betaproteobacteria</taxon>
        <taxon>Neisseriales</taxon>
        <taxon>Neisseriaceae</taxon>
        <taxon>Kingella</taxon>
    </lineage>
</organism>
<comment type="similarity">
    <text evidence="2 10 11">Belongs to the TonB-dependent receptor family.</text>
</comment>
<dbReference type="Pfam" id="PF00593">
    <property type="entry name" value="TonB_dep_Rec_b-barrel"/>
    <property type="match status" value="1"/>
</dbReference>
<evidence type="ECO:0000256" key="10">
    <source>
        <dbReference type="PROSITE-ProRule" id="PRU01360"/>
    </source>
</evidence>
<evidence type="ECO:0000256" key="6">
    <source>
        <dbReference type="ARBA" id="ARBA00023077"/>
    </source>
</evidence>
<dbReference type="InterPro" id="IPR036942">
    <property type="entry name" value="Beta-barrel_TonB_sf"/>
</dbReference>
<keyword evidence="9 10" id="KW-0998">Cell outer membrane</keyword>
<dbReference type="InterPro" id="IPR012910">
    <property type="entry name" value="Plug_dom"/>
</dbReference>
<dbReference type="Pfam" id="PF07715">
    <property type="entry name" value="Plug"/>
    <property type="match status" value="1"/>
</dbReference>
<dbReference type="GO" id="GO:0015344">
    <property type="term" value="F:siderophore uptake transmembrane transporter activity"/>
    <property type="evidence" value="ECO:0007669"/>
    <property type="project" value="TreeGrafter"/>
</dbReference>
<dbReference type="PANTHER" id="PTHR32552:SF85">
    <property type="entry name" value="BLL7968 PROTEIN"/>
    <property type="match status" value="1"/>
</dbReference>
<evidence type="ECO:0000256" key="11">
    <source>
        <dbReference type="RuleBase" id="RU003357"/>
    </source>
</evidence>
<feature type="domain" description="TonB-dependent receptor-like beta-barrel" evidence="13">
    <location>
        <begin position="233"/>
        <end position="705"/>
    </location>
</feature>
<keyword evidence="5 10" id="KW-0812">Transmembrane</keyword>
<dbReference type="GO" id="GO:0038023">
    <property type="term" value="F:signaling receptor activity"/>
    <property type="evidence" value="ECO:0007669"/>
    <property type="project" value="InterPro"/>
</dbReference>
<keyword evidence="4 10" id="KW-1134">Transmembrane beta strand</keyword>
<evidence type="ECO:0000256" key="4">
    <source>
        <dbReference type="ARBA" id="ARBA00022452"/>
    </source>
</evidence>
<keyword evidence="7 10" id="KW-0472">Membrane</keyword>
<name>F0EZJ8_9NEIS</name>
<keyword evidence="12" id="KW-0732">Signal</keyword>
<evidence type="ECO:0000256" key="7">
    <source>
        <dbReference type="ARBA" id="ARBA00023136"/>
    </source>
</evidence>
<evidence type="ECO:0000256" key="8">
    <source>
        <dbReference type="ARBA" id="ARBA00023170"/>
    </source>
</evidence>
<comment type="subcellular location">
    <subcellularLocation>
        <location evidence="1 10">Cell outer membrane</location>
        <topology evidence="1 10">Multi-pass membrane protein</topology>
    </subcellularLocation>
</comment>
<reference evidence="15 16" key="1">
    <citation type="submission" date="2011-01" db="EMBL/GenBank/DDBJ databases">
        <authorList>
            <person name="Muzny D."/>
            <person name="Qin X."/>
            <person name="Deng J."/>
            <person name="Jiang H."/>
            <person name="Liu Y."/>
            <person name="Qu J."/>
            <person name="Song X.-Z."/>
            <person name="Zhang L."/>
            <person name="Thornton R."/>
            <person name="Coyle M."/>
            <person name="Francisco L."/>
            <person name="Jackson L."/>
            <person name="Javaid M."/>
            <person name="Korchina V."/>
            <person name="Kovar C."/>
            <person name="Mata R."/>
            <person name="Mathew T."/>
            <person name="Ngo R."/>
            <person name="Nguyen L."/>
            <person name="Nguyen N."/>
            <person name="Okwuonu G."/>
            <person name="Ongeri F."/>
            <person name="Pham C."/>
            <person name="Simmons D."/>
            <person name="Wilczek-Boney K."/>
            <person name="Hale W."/>
            <person name="Jakkamsetti A."/>
            <person name="Pham P."/>
            <person name="Ruth R."/>
            <person name="San Lucas F."/>
            <person name="Warren J."/>
            <person name="Zhang J."/>
            <person name="Zhao Z."/>
            <person name="Zhou C."/>
            <person name="Zhu D."/>
            <person name="Lee S."/>
            <person name="Bess C."/>
            <person name="Blankenburg K."/>
            <person name="Forbes L."/>
            <person name="Fu Q."/>
            <person name="Gubbala S."/>
            <person name="Hirani K."/>
            <person name="Jayaseelan J.C."/>
            <person name="Lara F."/>
            <person name="Munidasa M."/>
            <person name="Palculict T."/>
            <person name="Patil S."/>
            <person name="Pu L.-L."/>
            <person name="Saada N."/>
            <person name="Tang L."/>
            <person name="Weissenberger G."/>
            <person name="Zhu Y."/>
            <person name="Hemphill L."/>
            <person name="Shang Y."/>
            <person name="Youmans B."/>
            <person name="Ayvaz T."/>
            <person name="Ross M."/>
            <person name="Santibanez J."/>
            <person name="Aqrawi P."/>
            <person name="Gross S."/>
            <person name="Joshi V."/>
            <person name="Fowler G."/>
            <person name="Nazareth L."/>
            <person name="Reid J."/>
            <person name="Worley K."/>
            <person name="Petrosino J."/>
            <person name="Highlander S."/>
            <person name="Gibbs R."/>
        </authorList>
    </citation>
    <scope>NUCLEOTIDE SEQUENCE [LARGE SCALE GENOMIC DNA]</scope>
    <source>
        <strain evidence="15 16">ATCC 33394</strain>
    </source>
</reference>
<keyword evidence="6 11" id="KW-0798">TonB box</keyword>
<proteinExistence type="inferred from homology"/>
<evidence type="ECO:0000256" key="3">
    <source>
        <dbReference type="ARBA" id="ARBA00022448"/>
    </source>
</evidence>
<evidence type="ECO:0000259" key="14">
    <source>
        <dbReference type="Pfam" id="PF07715"/>
    </source>
</evidence>
<dbReference type="GO" id="GO:0009279">
    <property type="term" value="C:cell outer membrane"/>
    <property type="evidence" value="ECO:0007669"/>
    <property type="project" value="UniProtKB-SubCell"/>
</dbReference>
<accession>F0EZJ8</accession>
<protein>
    <submittedName>
        <fullName evidence="15">TonB-dependent siderophore receptor</fullName>
    </submittedName>
</protein>
<evidence type="ECO:0000259" key="13">
    <source>
        <dbReference type="Pfam" id="PF00593"/>
    </source>
</evidence>
<dbReference type="Proteomes" id="UP000004088">
    <property type="component" value="Unassembled WGS sequence"/>
</dbReference>
<dbReference type="InterPro" id="IPR037066">
    <property type="entry name" value="Plug_dom_sf"/>
</dbReference>
<evidence type="ECO:0000256" key="12">
    <source>
        <dbReference type="SAM" id="SignalP"/>
    </source>
</evidence>
<keyword evidence="8 15" id="KW-0675">Receptor</keyword>
<dbReference type="CDD" id="cd01347">
    <property type="entry name" value="ligand_gated_channel"/>
    <property type="match status" value="1"/>
</dbReference>